<dbReference type="InterPro" id="IPR000626">
    <property type="entry name" value="Ubiquitin-like_dom"/>
</dbReference>
<proteinExistence type="predicted"/>
<dbReference type="Proteomes" id="UP000813462">
    <property type="component" value="Unassembled WGS sequence"/>
</dbReference>
<dbReference type="AlphaFoldDB" id="A0A978W1G0"/>
<feature type="domain" description="Ubiquitin-like" evidence="1">
    <location>
        <begin position="34"/>
        <end position="92"/>
    </location>
</feature>
<dbReference type="PROSITE" id="PS50053">
    <property type="entry name" value="UBIQUITIN_2"/>
    <property type="match status" value="1"/>
</dbReference>
<dbReference type="InterPro" id="IPR029071">
    <property type="entry name" value="Ubiquitin-like_domsf"/>
</dbReference>
<dbReference type="SMART" id="SM00213">
    <property type="entry name" value="UBQ"/>
    <property type="match status" value="1"/>
</dbReference>
<sequence length="171" mass="19348">MLEDIFSPPPAPEVSWVLIQCHGSATSAPNPICISADATVWELKKKIEENNNVTNLPAIKQDLVHEGMRLLGDLLPLRYYKITNNTSSYLHLYEKIQVTVYKDDLPVPITANDGMTVGHLRKMVLDVFHHYCSEHYALERLNGELLHNDVTLPAANIVDGTRLNLVFRLYI</sequence>
<dbReference type="EMBL" id="JAEACU010000001">
    <property type="protein sequence ID" value="KAH7545794.1"/>
    <property type="molecule type" value="Genomic_DNA"/>
</dbReference>
<gene>
    <name evidence="2" type="ORF">FEM48_Zijuj01G0131600</name>
</gene>
<dbReference type="Pfam" id="PF00240">
    <property type="entry name" value="ubiquitin"/>
    <property type="match status" value="1"/>
</dbReference>
<dbReference type="Gene3D" id="3.10.20.90">
    <property type="entry name" value="Phosphatidylinositol 3-kinase Catalytic Subunit, Chain A, domain 1"/>
    <property type="match status" value="1"/>
</dbReference>
<protein>
    <recommendedName>
        <fullName evidence="1">Ubiquitin-like domain-containing protein</fullName>
    </recommendedName>
</protein>
<dbReference type="CDD" id="cd17039">
    <property type="entry name" value="Ubl_ubiquitin_like"/>
    <property type="match status" value="1"/>
</dbReference>
<evidence type="ECO:0000313" key="3">
    <source>
        <dbReference type="Proteomes" id="UP000813462"/>
    </source>
</evidence>
<comment type="caution">
    <text evidence="2">The sequence shown here is derived from an EMBL/GenBank/DDBJ whole genome shotgun (WGS) entry which is preliminary data.</text>
</comment>
<dbReference type="SUPFAM" id="SSF54236">
    <property type="entry name" value="Ubiquitin-like"/>
    <property type="match status" value="2"/>
</dbReference>
<accession>A0A978W1G0</accession>
<evidence type="ECO:0000313" key="2">
    <source>
        <dbReference type="EMBL" id="KAH7545794.1"/>
    </source>
</evidence>
<evidence type="ECO:0000259" key="1">
    <source>
        <dbReference type="PROSITE" id="PS50053"/>
    </source>
</evidence>
<organism evidence="2 3">
    <name type="scientific">Ziziphus jujuba var. spinosa</name>
    <dbReference type="NCBI Taxonomy" id="714518"/>
    <lineage>
        <taxon>Eukaryota</taxon>
        <taxon>Viridiplantae</taxon>
        <taxon>Streptophyta</taxon>
        <taxon>Embryophyta</taxon>
        <taxon>Tracheophyta</taxon>
        <taxon>Spermatophyta</taxon>
        <taxon>Magnoliopsida</taxon>
        <taxon>eudicotyledons</taxon>
        <taxon>Gunneridae</taxon>
        <taxon>Pentapetalae</taxon>
        <taxon>rosids</taxon>
        <taxon>fabids</taxon>
        <taxon>Rosales</taxon>
        <taxon>Rhamnaceae</taxon>
        <taxon>Paliureae</taxon>
        <taxon>Ziziphus</taxon>
    </lineage>
</organism>
<reference evidence="2" key="1">
    <citation type="journal article" date="2021" name="Front. Plant Sci.">
        <title>Chromosome-Scale Genome Assembly for Chinese Sour Jujube and Insights Into Its Genome Evolution and Domestication Signature.</title>
        <authorList>
            <person name="Shen L.-Y."/>
            <person name="Luo H."/>
            <person name="Wang X.-L."/>
            <person name="Wang X.-M."/>
            <person name="Qiu X.-J."/>
            <person name="Liu H."/>
            <person name="Zhou S.-S."/>
            <person name="Jia K.-H."/>
            <person name="Nie S."/>
            <person name="Bao Y.-T."/>
            <person name="Zhang R.-G."/>
            <person name="Yun Q.-Z."/>
            <person name="Chai Y.-H."/>
            <person name="Lu J.-Y."/>
            <person name="Li Y."/>
            <person name="Zhao S.-W."/>
            <person name="Mao J.-F."/>
            <person name="Jia S.-G."/>
            <person name="Mao Y.-M."/>
        </authorList>
    </citation>
    <scope>NUCLEOTIDE SEQUENCE</scope>
    <source>
        <strain evidence="2">AT0</strain>
        <tissue evidence="2">Leaf</tissue>
    </source>
</reference>
<name>A0A978W1G0_ZIZJJ</name>